<dbReference type="InterPro" id="IPR036390">
    <property type="entry name" value="WH_DNA-bd_sf"/>
</dbReference>
<name>A0ABV2WK60_9NOCA</name>
<dbReference type="Gene3D" id="1.10.10.10">
    <property type="entry name" value="Winged helix-like DNA-binding domain superfamily/Winged helix DNA-binding domain"/>
    <property type="match status" value="1"/>
</dbReference>
<proteinExistence type="predicted"/>
<accession>A0ABV2WK60</accession>
<reference evidence="1 2" key="1">
    <citation type="submission" date="2024-06" db="EMBL/GenBank/DDBJ databases">
        <title>The Natural Products Discovery Center: Release of the First 8490 Sequenced Strains for Exploring Actinobacteria Biosynthetic Diversity.</title>
        <authorList>
            <person name="Kalkreuter E."/>
            <person name="Kautsar S.A."/>
            <person name="Yang D."/>
            <person name="Bader C.D."/>
            <person name="Teijaro C.N."/>
            <person name="Fluegel L."/>
            <person name="Davis C.M."/>
            <person name="Simpson J.R."/>
            <person name="Lauterbach L."/>
            <person name="Steele A.D."/>
            <person name="Gui C."/>
            <person name="Meng S."/>
            <person name="Li G."/>
            <person name="Viehrig K."/>
            <person name="Ye F."/>
            <person name="Su P."/>
            <person name="Kiefer A.F."/>
            <person name="Nichols A."/>
            <person name="Cepeda A.J."/>
            <person name="Yan W."/>
            <person name="Fan B."/>
            <person name="Jiang Y."/>
            <person name="Adhikari A."/>
            <person name="Zheng C.-J."/>
            <person name="Schuster L."/>
            <person name="Cowan T.M."/>
            <person name="Smanski M.J."/>
            <person name="Chevrette M.G."/>
            <person name="De Carvalho L.P.S."/>
            <person name="Shen B."/>
        </authorList>
    </citation>
    <scope>NUCLEOTIDE SEQUENCE [LARGE SCALE GENOMIC DNA]</scope>
    <source>
        <strain evidence="1 2">NPDC019708</strain>
    </source>
</reference>
<dbReference type="SUPFAM" id="SSF46785">
    <property type="entry name" value="Winged helix' DNA-binding domain"/>
    <property type="match status" value="1"/>
</dbReference>
<dbReference type="Pfam" id="PF12840">
    <property type="entry name" value="HTH_20"/>
    <property type="match status" value="1"/>
</dbReference>
<evidence type="ECO:0000313" key="2">
    <source>
        <dbReference type="Proteomes" id="UP001550628"/>
    </source>
</evidence>
<organism evidence="1 2">
    <name type="scientific">Nocardia rhamnosiphila</name>
    <dbReference type="NCBI Taxonomy" id="426716"/>
    <lineage>
        <taxon>Bacteria</taxon>
        <taxon>Bacillati</taxon>
        <taxon>Actinomycetota</taxon>
        <taxon>Actinomycetes</taxon>
        <taxon>Mycobacteriales</taxon>
        <taxon>Nocardiaceae</taxon>
        <taxon>Nocardia</taxon>
    </lineage>
</organism>
<dbReference type="CDD" id="cd00090">
    <property type="entry name" value="HTH_ARSR"/>
    <property type="match status" value="1"/>
</dbReference>
<keyword evidence="2" id="KW-1185">Reference proteome</keyword>
<comment type="caution">
    <text evidence="1">The sequence shown here is derived from an EMBL/GenBank/DDBJ whole genome shotgun (WGS) entry which is preliminary data.</text>
</comment>
<dbReference type="InterPro" id="IPR036388">
    <property type="entry name" value="WH-like_DNA-bd_sf"/>
</dbReference>
<gene>
    <name evidence="1" type="ORF">ABZ510_05305</name>
</gene>
<sequence length="185" mass="20819">MREVVYLDSVEQAEVLLKPQRIEIVRALAEPATCADVARLLDRSPQRVNYHVKRLVEHGLVRQIAERTVRNLREGVYQAAGRSYWLSPRLVGHIGTRRSSDAMSLGHLLDLTEEVQRDVADIDLTHPDLPSLGISGQIALRPDQRAEFLTDLQTALHTLFTKYGGSDGESFKLAVACYPFEKDRS</sequence>
<dbReference type="EMBL" id="JBEYBF010000002">
    <property type="protein sequence ID" value="MEU1951260.1"/>
    <property type="molecule type" value="Genomic_DNA"/>
</dbReference>
<dbReference type="Proteomes" id="UP001550628">
    <property type="component" value="Unassembled WGS sequence"/>
</dbReference>
<protein>
    <submittedName>
        <fullName evidence="1">Helix-turn-helix domain-containing protein</fullName>
    </submittedName>
</protein>
<evidence type="ECO:0000313" key="1">
    <source>
        <dbReference type="EMBL" id="MEU1951260.1"/>
    </source>
</evidence>
<dbReference type="InterPro" id="IPR011991">
    <property type="entry name" value="ArsR-like_HTH"/>
</dbReference>
<dbReference type="RefSeq" id="WP_356955259.1">
    <property type="nucleotide sequence ID" value="NZ_JBEXYG010000001.1"/>
</dbReference>